<keyword evidence="2" id="KW-1185">Reference proteome</keyword>
<comment type="caution">
    <text evidence="1">The sequence shown here is derived from an EMBL/GenBank/DDBJ whole genome shotgun (WGS) entry which is preliminary data.</text>
</comment>
<dbReference type="InterPro" id="IPR008593">
    <property type="entry name" value="Dam_MeTrfase"/>
</dbReference>
<accession>A0ABQ2AR22</accession>
<gene>
    <name evidence="1" type="ORF">GCM10007170_15710</name>
</gene>
<dbReference type="EMBL" id="BMFW01000005">
    <property type="protein sequence ID" value="GGH93859.1"/>
    <property type="molecule type" value="Genomic_DNA"/>
</dbReference>
<evidence type="ECO:0000313" key="1">
    <source>
        <dbReference type="EMBL" id="GGH93859.1"/>
    </source>
</evidence>
<organism evidence="1 2">
    <name type="scientific">Arthrobacter liuii</name>
    <dbReference type="NCBI Taxonomy" id="1476996"/>
    <lineage>
        <taxon>Bacteria</taxon>
        <taxon>Bacillati</taxon>
        <taxon>Actinomycetota</taxon>
        <taxon>Actinomycetes</taxon>
        <taxon>Micrococcales</taxon>
        <taxon>Micrococcaceae</taxon>
        <taxon>Arthrobacter</taxon>
    </lineage>
</organism>
<dbReference type="Proteomes" id="UP000643279">
    <property type="component" value="Unassembled WGS sequence"/>
</dbReference>
<sequence>MSRSVAAHRFNNELRYRSEAHPNQTQFTPAYVLDPIKEALGGSIELDPCTDPDNPVRAERFYAPPLDGAEMPWDAQTIFVNPPYGKARERWVERCMQAADAGSRVVLLIPAHTDTRIFQKAAATGCDIVFIQGRVKFGVLRPNRRQVAASHPSALLCWNLMSMEPMRILGHVAPGLIK</sequence>
<evidence type="ECO:0008006" key="3">
    <source>
        <dbReference type="Google" id="ProtNLM"/>
    </source>
</evidence>
<evidence type="ECO:0000313" key="2">
    <source>
        <dbReference type="Proteomes" id="UP000643279"/>
    </source>
</evidence>
<proteinExistence type="predicted"/>
<name>A0ABQ2AR22_9MICC</name>
<dbReference type="Pfam" id="PF05869">
    <property type="entry name" value="Dam"/>
    <property type="match status" value="1"/>
</dbReference>
<dbReference type="RefSeq" id="WP_188571071.1">
    <property type="nucleotide sequence ID" value="NZ_BMFW01000005.1"/>
</dbReference>
<reference evidence="2" key="1">
    <citation type="journal article" date="2019" name="Int. J. Syst. Evol. Microbiol.">
        <title>The Global Catalogue of Microorganisms (GCM) 10K type strain sequencing project: providing services to taxonomists for standard genome sequencing and annotation.</title>
        <authorList>
            <consortium name="The Broad Institute Genomics Platform"/>
            <consortium name="The Broad Institute Genome Sequencing Center for Infectious Disease"/>
            <person name="Wu L."/>
            <person name="Ma J."/>
        </authorList>
    </citation>
    <scope>NUCLEOTIDE SEQUENCE [LARGE SCALE GENOMIC DNA]</scope>
    <source>
        <strain evidence="2">CGMCC 1.12778</strain>
    </source>
</reference>
<protein>
    <recommendedName>
        <fullName evidence="3">Adenine methyltransferase</fullName>
    </recommendedName>
</protein>